<evidence type="ECO:0000256" key="1">
    <source>
        <dbReference type="SAM" id="MobiDB-lite"/>
    </source>
</evidence>
<dbReference type="GeneID" id="83624365"/>
<geneLocation type="plasmid" evidence="2 3">
    <name>pN2</name>
</geneLocation>
<dbReference type="Gene3D" id="1.10.357.10">
    <property type="entry name" value="Tetracycline Repressor, domain 2"/>
    <property type="match status" value="1"/>
</dbReference>
<keyword evidence="2" id="KW-0614">Plasmid</keyword>
<dbReference type="EMBL" id="CP106983">
    <property type="protein sequence ID" value="UYF97174.1"/>
    <property type="molecule type" value="Genomic_DNA"/>
</dbReference>
<gene>
    <name evidence="2" type="ORF">OCS65_28095</name>
</gene>
<dbReference type="RefSeq" id="WP_263510446.1">
    <property type="nucleotide sequence ID" value="NZ_CP106983.1"/>
</dbReference>
<evidence type="ECO:0000313" key="2">
    <source>
        <dbReference type="EMBL" id="UYF97174.1"/>
    </source>
</evidence>
<name>A0AA46SGJ2_9NOCA</name>
<sequence>MTEHSGPPRKRRPAPSKAKIVHAAGQLSTSTLLDSSDRLLAQKLNVSRTTLKRHFPTTGALVSAVVADLDLRKEQVDPELRARARRHEAASSRQGDLPTALVDRLREIRLLVGEDERIDATVQEVDKWLGTPNRLAIATLCSFAAYRFVICTQAHRPDAAEKARSYAEKGLTEIPPGHAHDMLRAQLYRIAAAAERRIAQAAGAELTEKSTDVDRLAAERVVLGRMAAIGRLKKEEAALLEGIGQPMWAAAARYHADRAIAIAEGRPELEVHATGELAVYLAEQIRDQVPPPAEILVPFLIRWCAAQVAYRELFPVSMDPETATSLRNDLLASLGRRTGYDTTARVLTTMFALAAAYSAGRADGHLVHPQDLTALVTYGTVGQLLVGAYLHHLAAGLANRSTGAENIVAPDVVAATKATGPVEQLLPMDVPDLAAAARSHYRAAIARSLVGGSSSVLVARARKGLEELVELPGGTVDLDPLPLLRAVEGTDESDVDVHVTQRLALTVLIHKQPTPQEARKLLNEFQPFIAMLKSIANHDVVVDLEDNPAESGRTEPIVVLGPTDDRWLQLGIG</sequence>
<organism evidence="2 3">
    <name type="scientific">Rhodococcus aetherivorans</name>
    <dbReference type="NCBI Taxonomy" id="191292"/>
    <lineage>
        <taxon>Bacteria</taxon>
        <taxon>Bacillati</taxon>
        <taxon>Actinomycetota</taxon>
        <taxon>Actinomycetes</taxon>
        <taxon>Mycobacteriales</taxon>
        <taxon>Nocardiaceae</taxon>
        <taxon>Rhodococcus</taxon>
    </lineage>
</organism>
<protein>
    <submittedName>
        <fullName evidence="2">Uncharacterized protein</fullName>
    </submittedName>
</protein>
<proteinExistence type="predicted"/>
<feature type="region of interest" description="Disordered" evidence="1">
    <location>
        <begin position="1"/>
        <end position="23"/>
    </location>
</feature>
<evidence type="ECO:0000313" key="3">
    <source>
        <dbReference type="Proteomes" id="UP001163947"/>
    </source>
</evidence>
<dbReference type="AlphaFoldDB" id="A0AA46SGJ2"/>
<reference evidence="2" key="1">
    <citation type="submission" date="2022-09" db="EMBL/GenBank/DDBJ databases">
        <title>The genome sequence of Rhodococcus aetherivorans N1.</title>
        <authorList>
            <person name="Jiang W."/>
        </authorList>
    </citation>
    <scope>NUCLEOTIDE SEQUENCE</scope>
    <source>
        <strain evidence="2">N1</strain>
        <plasmid evidence="2">pN2</plasmid>
    </source>
</reference>
<accession>A0AA46SGJ2</accession>
<dbReference type="Proteomes" id="UP001163947">
    <property type="component" value="Plasmid pN2"/>
</dbReference>